<dbReference type="AlphaFoldDB" id="A0AAP0IW86"/>
<dbReference type="PANTHER" id="PTHR31376">
    <property type="entry name" value="OS09G0467300 PROTEIN-RELATED"/>
    <property type="match status" value="1"/>
</dbReference>
<evidence type="ECO:0000256" key="5">
    <source>
        <dbReference type="ARBA" id="ARBA00022989"/>
    </source>
</evidence>
<keyword evidence="5 7" id="KW-1133">Transmembrane helix</keyword>
<evidence type="ECO:0000256" key="7">
    <source>
        <dbReference type="SAM" id="Phobius"/>
    </source>
</evidence>
<proteinExistence type="inferred from homology"/>
<sequence>MFMNVEDGSVIHSNSITDHERILLGVRQNGDRHPGITSGQYLFGFLLTLGSAALLGSALLGIGQDKDRPVGVTDAQYLLGFLLTLGAAALLGFLYPCTEAAFTKVANNITYSSVLQFQFCSAFASTLFCTLGMIISKDFSV</sequence>
<dbReference type="GO" id="GO:0016020">
    <property type="term" value="C:membrane"/>
    <property type="evidence" value="ECO:0007669"/>
    <property type="project" value="UniProtKB-SubCell"/>
</dbReference>
<feature type="transmembrane region" description="Helical" evidence="7">
    <location>
        <begin position="75"/>
        <end position="95"/>
    </location>
</feature>
<comment type="caution">
    <text evidence="8">The sequence shown here is derived from an EMBL/GenBank/DDBJ whole genome shotgun (WGS) entry which is preliminary data.</text>
</comment>
<dbReference type="EMBL" id="JBBNAE010000005">
    <property type="protein sequence ID" value="KAK9122923.1"/>
    <property type="molecule type" value="Genomic_DNA"/>
</dbReference>
<dbReference type="GO" id="GO:0005345">
    <property type="term" value="F:purine nucleobase transmembrane transporter activity"/>
    <property type="evidence" value="ECO:0007669"/>
    <property type="project" value="UniProtKB-ARBA"/>
</dbReference>
<evidence type="ECO:0000313" key="8">
    <source>
        <dbReference type="EMBL" id="KAK9122923.1"/>
    </source>
</evidence>
<dbReference type="InterPro" id="IPR030182">
    <property type="entry name" value="PUP_plant"/>
</dbReference>
<evidence type="ECO:0000256" key="1">
    <source>
        <dbReference type="ARBA" id="ARBA00004370"/>
    </source>
</evidence>
<evidence type="ECO:0000256" key="4">
    <source>
        <dbReference type="ARBA" id="ARBA00022692"/>
    </source>
</evidence>
<accession>A0AAP0IW86</accession>
<protein>
    <submittedName>
        <fullName evidence="8">Uncharacterized protein</fullName>
    </submittedName>
</protein>
<name>A0AAP0IW86_9MAGN</name>
<keyword evidence="4 7" id="KW-0812">Transmembrane</keyword>
<dbReference type="GO" id="GO:0015211">
    <property type="term" value="F:purine nucleoside transmembrane transporter activity"/>
    <property type="evidence" value="ECO:0007669"/>
    <property type="project" value="InterPro"/>
</dbReference>
<dbReference type="Proteomes" id="UP001417504">
    <property type="component" value="Unassembled WGS sequence"/>
</dbReference>
<evidence type="ECO:0000313" key="9">
    <source>
        <dbReference type="Proteomes" id="UP001417504"/>
    </source>
</evidence>
<feature type="transmembrane region" description="Helical" evidence="7">
    <location>
        <begin position="41"/>
        <end position="63"/>
    </location>
</feature>
<evidence type="ECO:0000256" key="2">
    <source>
        <dbReference type="ARBA" id="ARBA00006213"/>
    </source>
</evidence>
<keyword evidence="6 7" id="KW-0472">Membrane</keyword>
<comment type="subcellular location">
    <subcellularLocation>
        <location evidence="1">Membrane</location>
    </subcellularLocation>
</comment>
<feature type="transmembrane region" description="Helical" evidence="7">
    <location>
        <begin position="115"/>
        <end position="135"/>
    </location>
</feature>
<evidence type="ECO:0000256" key="3">
    <source>
        <dbReference type="ARBA" id="ARBA00022448"/>
    </source>
</evidence>
<keyword evidence="3" id="KW-0813">Transport</keyword>
<keyword evidence="9" id="KW-1185">Reference proteome</keyword>
<evidence type="ECO:0000256" key="6">
    <source>
        <dbReference type="ARBA" id="ARBA00023136"/>
    </source>
</evidence>
<dbReference type="Pfam" id="PF16913">
    <property type="entry name" value="PUNUT"/>
    <property type="match status" value="1"/>
</dbReference>
<organism evidence="8 9">
    <name type="scientific">Stephania japonica</name>
    <dbReference type="NCBI Taxonomy" id="461633"/>
    <lineage>
        <taxon>Eukaryota</taxon>
        <taxon>Viridiplantae</taxon>
        <taxon>Streptophyta</taxon>
        <taxon>Embryophyta</taxon>
        <taxon>Tracheophyta</taxon>
        <taxon>Spermatophyta</taxon>
        <taxon>Magnoliopsida</taxon>
        <taxon>Ranunculales</taxon>
        <taxon>Menispermaceae</taxon>
        <taxon>Menispermoideae</taxon>
        <taxon>Cissampelideae</taxon>
        <taxon>Stephania</taxon>
    </lineage>
</organism>
<dbReference type="PANTHER" id="PTHR31376:SF105">
    <property type="entry name" value="PURINE PERMEASE-RELATED"/>
    <property type="match status" value="1"/>
</dbReference>
<comment type="similarity">
    <text evidence="2">Belongs to the purine permeases (TC 2.A.7.14) family.</text>
</comment>
<gene>
    <name evidence="8" type="ORF">Sjap_012525</name>
</gene>
<reference evidence="8 9" key="1">
    <citation type="submission" date="2024-01" db="EMBL/GenBank/DDBJ databases">
        <title>Genome assemblies of Stephania.</title>
        <authorList>
            <person name="Yang L."/>
        </authorList>
    </citation>
    <scope>NUCLEOTIDE SEQUENCE [LARGE SCALE GENOMIC DNA]</scope>
    <source>
        <strain evidence="8">QJT</strain>
        <tissue evidence="8">Leaf</tissue>
    </source>
</reference>